<dbReference type="PANTHER" id="PTHR30221:SF1">
    <property type="entry name" value="SMALL-CONDUCTANCE MECHANOSENSITIVE CHANNEL"/>
    <property type="match status" value="1"/>
</dbReference>
<evidence type="ECO:0000256" key="7">
    <source>
        <dbReference type="SAM" id="Phobius"/>
    </source>
</evidence>
<dbReference type="Gene3D" id="1.10.287.1260">
    <property type="match status" value="1"/>
</dbReference>
<evidence type="ECO:0000256" key="4">
    <source>
        <dbReference type="ARBA" id="ARBA00022692"/>
    </source>
</evidence>
<dbReference type="GO" id="GO:0005886">
    <property type="term" value="C:plasma membrane"/>
    <property type="evidence" value="ECO:0007669"/>
    <property type="project" value="UniProtKB-SubCell"/>
</dbReference>
<comment type="caution">
    <text evidence="10">The sequence shown here is derived from an EMBL/GenBank/DDBJ whole genome shotgun (WGS) entry which is preliminary data.</text>
</comment>
<evidence type="ECO:0000256" key="5">
    <source>
        <dbReference type="ARBA" id="ARBA00022989"/>
    </source>
</evidence>
<keyword evidence="6 7" id="KW-0472">Membrane</keyword>
<accession>A0A3L9YGY7</accession>
<dbReference type="SUPFAM" id="SSF82861">
    <property type="entry name" value="Mechanosensitive channel protein MscS (YggB), transmembrane region"/>
    <property type="match status" value="1"/>
</dbReference>
<evidence type="ECO:0000313" key="10">
    <source>
        <dbReference type="EMBL" id="RMA57148.1"/>
    </source>
</evidence>
<evidence type="ECO:0000256" key="2">
    <source>
        <dbReference type="ARBA" id="ARBA00008017"/>
    </source>
</evidence>
<comment type="similarity">
    <text evidence="2">Belongs to the MscS (TC 1.A.23) family.</text>
</comment>
<keyword evidence="4 7" id="KW-0812">Transmembrane</keyword>
<dbReference type="OrthoDB" id="1522493at2"/>
<dbReference type="GO" id="GO:0008381">
    <property type="term" value="F:mechanosensitive monoatomic ion channel activity"/>
    <property type="evidence" value="ECO:0007669"/>
    <property type="project" value="InterPro"/>
</dbReference>
<dbReference type="Proteomes" id="UP000271339">
    <property type="component" value="Unassembled WGS sequence"/>
</dbReference>
<feature type="transmembrane region" description="Helical" evidence="7">
    <location>
        <begin position="93"/>
        <end position="112"/>
    </location>
</feature>
<dbReference type="InterPro" id="IPR049278">
    <property type="entry name" value="MS_channel_C"/>
</dbReference>
<keyword evidence="5 7" id="KW-1133">Transmembrane helix</keyword>
<comment type="subcellular location">
    <subcellularLocation>
        <location evidence="1">Cell membrane</location>
        <topology evidence="1">Multi-pass membrane protein</topology>
    </subcellularLocation>
</comment>
<name>A0A3L9YGY7_9FLAO</name>
<dbReference type="SUPFAM" id="SSF50182">
    <property type="entry name" value="Sm-like ribonucleoproteins"/>
    <property type="match status" value="1"/>
</dbReference>
<feature type="transmembrane region" description="Helical" evidence="7">
    <location>
        <begin position="67"/>
        <end position="87"/>
    </location>
</feature>
<dbReference type="PANTHER" id="PTHR30221">
    <property type="entry name" value="SMALL-CONDUCTANCE MECHANOSENSITIVE CHANNEL"/>
    <property type="match status" value="1"/>
</dbReference>
<dbReference type="InterPro" id="IPR023408">
    <property type="entry name" value="MscS_beta-dom_sf"/>
</dbReference>
<dbReference type="RefSeq" id="WP_121908565.1">
    <property type="nucleotide sequence ID" value="NZ_REFC01000015.1"/>
</dbReference>
<sequence length="298" mass="32940">MNDKITNSFQDITDKLWGWLSGLIENLPNIGIAILVLVIAYFLSKFISKTVKKIAGKYVSQESITKLIARAVAVVVVLGGLFLALGVLNLGKALSAILAGAGISGLVIGLAMQGTLSNTFSGIVLSFRKNIRIGDWVETNGFTGEIMDINLSNFVLKEPDNKLVLIPNKTILENPLKNYSLTPKMRIIIECGVGYEMDLEKVEKITKETIAKTFDTVNSPDEVEFFYTEFGGSSVNFICRYWVEATRGKEKLHLKSVGMKAIRKAFNEADINIPFPIRTLQFDNKLSLQNNSGSQEHE</sequence>
<feature type="domain" description="Mechanosensitive ion channel MscS C-terminal" evidence="9">
    <location>
        <begin position="189"/>
        <end position="273"/>
    </location>
</feature>
<dbReference type="SUPFAM" id="SSF82689">
    <property type="entry name" value="Mechanosensitive channel protein MscS (YggB), C-terminal domain"/>
    <property type="match status" value="1"/>
</dbReference>
<keyword evidence="11" id="KW-1185">Reference proteome</keyword>
<dbReference type="Pfam" id="PF21082">
    <property type="entry name" value="MS_channel_3rd"/>
    <property type="match status" value="1"/>
</dbReference>
<evidence type="ECO:0000259" key="9">
    <source>
        <dbReference type="Pfam" id="PF21082"/>
    </source>
</evidence>
<feature type="domain" description="Mechanosensitive ion channel MscS" evidence="8">
    <location>
        <begin position="115"/>
        <end position="180"/>
    </location>
</feature>
<evidence type="ECO:0000256" key="6">
    <source>
        <dbReference type="ARBA" id="ARBA00023136"/>
    </source>
</evidence>
<evidence type="ECO:0000256" key="1">
    <source>
        <dbReference type="ARBA" id="ARBA00004651"/>
    </source>
</evidence>
<dbReference type="Pfam" id="PF05552">
    <property type="entry name" value="MS_channel_1st_1"/>
    <property type="match status" value="1"/>
</dbReference>
<dbReference type="Gene3D" id="2.30.30.60">
    <property type="match status" value="1"/>
</dbReference>
<proteinExistence type="inferred from homology"/>
<dbReference type="Gene3D" id="3.30.70.100">
    <property type="match status" value="1"/>
</dbReference>
<dbReference type="EMBL" id="REFC01000015">
    <property type="protein sequence ID" value="RMA57148.1"/>
    <property type="molecule type" value="Genomic_DNA"/>
</dbReference>
<dbReference type="InterPro" id="IPR010920">
    <property type="entry name" value="LSM_dom_sf"/>
</dbReference>
<dbReference type="AlphaFoldDB" id="A0A3L9YGY7"/>
<dbReference type="InterPro" id="IPR011014">
    <property type="entry name" value="MscS_channel_TM-2"/>
</dbReference>
<protein>
    <submittedName>
        <fullName evidence="10">Small conductance mechanosensitive channel</fullName>
    </submittedName>
</protein>
<gene>
    <name evidence="10" type="ORF">BXY75_3031</name>
</gene>
<dbReference type="InterPro" id="IPR011066">
    <property type="entry name" value="MscS_channel_C_sf"/>
</dbReference>
<evidence type="ECO:0000259" key="8">
    <source>
        <dbReference type="Pfam" id="PF00924"/>
    </source>
</evidence>
<dbReference type="InterPro" id="IPR006685">
    <property type="entry name" value="MscS_channel_2nd"/>
</dbReference>
<organism evidence="10 11">
    <name type="scientific">Ulvibacter antarcticus</name>
    <dbReference type="NCBI Taxonomy" id="442714"/>
    <lineage>
        <taxon>Bacteria</taxon>
        <taxon>Pseudomonadati</taxon>
        <taxon>Bacteroidota</taxon>
        <taxon>Flavobacteriia</taxon>
        <taxon>Flavobacteriales</taxon>
        <taxon>Flavobacteriaceae</taxon>
        <taxon>Ulvibacter</taxon>
    </lineage>
</organism>
<dbReference type="InterPro" id="IPR008910">
    <property type="entry name" value="MSC_TM_helix"/>
</dbReference>
<dbReference type="Pfam" id="PF00924">
    <property type="entry name" value="MS_channel_2nd"/>
    <property type="match status" value="1"/>
</dbReference>
<feature type="transmembrane region" description="Helical" evidence="7">
    <location>
        <begin position="27"/>
        <end position="47"/>
    </location>
</feature>
<evidence type="ECO:0000313" key="11">
    <source>
        <dbReference type="Proteomes" id="UP000271339"/>
    </source>
</evidence>
<dbReference type="InterPro" id="IPR045275">
    <property type="entry name" value="MscS_archaea/bacteria_type"/>
</dbReference>
<evidence type="ECO:0000256" key="3">
    <source>
        <dbReference type="ARBA" id="ARBA00022475"/>
    </source>
</evidence>
<reference evidence="10 11" key="1">
    <citation type="submission" date="2018-10" db="EMBL/GenBank/DDBJ databases">
        <title>Genomic Encyclopedia of Archaeal and Bacterial Type Strains, Phase II (KMG-II): from individual species to whole genera.</title>
        <authorList>
            <person name="Goeker M."/>
        </authorList>
    </citation>
    <scope>NUCLEOTIDE SEQUENCE [LARGE SCALE GENOMIC DNA]</scope>
    <source>
        <strain evidence="10 11">DSM 23424</strain>
    </source>
</reference>
<keyword evidence="3" id="KW-1003">Cell membrane</keyword>